<evidence type="ECO:0000313" key="3">
    <source>
        <dbReference type="Proteomes" id="UP001430953"/>
    </source>
</evidence>
<protein>
    <submittedName>
        <fullName evidence="2">Uncharacterized protein</fullName>
    </submittedName>
</protein>
<evidence type="ECO:0000313" key="2">
    <source>
        <dbReference type="EMBL" id="KAL0106986.1"/>
    </source>
</evidence>
<organism evidence="2 3">
    <name type="scientific">Cardiocondyla obscurior</name>
    <dbReference type="NCBI Taxonomy" id="286306"/>
    <lineage>
        <taxon>Eukaryota</taxon>
        <taxon>Metazoa</taxon>
        <taxon>Ecdysozoa</taxon>
        <taxon>Arthropoda</taxon>
        <taxon>Hexapoda</taxon>
        <taxon>Insecta</taxon>
        <taxon>Pterygota</taxon>
        <taxon>Neoptera</taxon>
        <taxon>Endopterygota</taxon>
        <taxon>Hymenoptera</taxon>
        <taxon>Apocrita</taxon>
        <taxon>Aculeata</taxon>
        <taxon>Formicoidea</taxon>
        <taxon>Formicidae</taxon>
        <taxon>Myrmicinae</taxon>
        <taxon>Cardiocondyla</taxon>
    </lineage>
</organism>
<proteinExistence type="predicted"/>
<dbReference type="EMBL" id="JADYXP020000017">
    <property type="protein sequence ID" value="KAL0106986.1"/>
    <property type="molecule type" value="Genomic_DNA"/>
</dbReference>
<accession>A0AAW2ETE6</accession>
<feature type="region of interest" description="Disordered" evidence="1">
    <location>
        <begin position="68"/>
        <end position="88"/>
    </location>
</feature>
<gene>
    <name evidence="2" type="ORF">PUN28_015488</name>
</gene>
<sequence>MWIKKFYRLAFRAQRNTHNGIRLTIRARYFRVTTWTTGGKEEKARVSEWNKKPSNVAFIGLLSAKHWSRASRTASGPVDKGCASSRRR</sequence>
<keyword evidence="3" id="KW-1185">Reference proteome</keyword>
<evidence type="ECO:0000256" key="1">
    <source>
        <dbReference type="SAM" id="MobiDB-lite"/>
    </source>
</evidence>
<name>A0AAW2ETE6_9HYME</name>
<reference evidence="2 3" key="1">
    <citation type="submission" date="2023-03" db="EMBL/GenBank/DDBJ databases">
        <title>High recombination rates correlate with genetic variation in Cardiocondyla obscurior ants.</title>
        <authorList>
            <person name="Errbii M."/>
        </authorList>
    </citation>
    <scope>NUCLEOTIDE SEQUENCE [LARGE SCALE GENOMIC DNA]</scope>
    <source>
        <strain evidence="2">Alpha-2009</strain>
        <tissue evidence="2">Whole body</tissue>
    </source>
</reference>
<dbReference type="AlphaFoldDB" id="A0AAW2ETE6"/>
<comment type="caution">
    <text evidence="2">The sequence shown here is derived from an EMBL/GenBank/DDBJ whole genome shotgun (WGS) entry which is preliminary data.</text>
</comment>
<dbReference type="Proteomes" id="UP001430953">
    <property type="component" value="Unassembled WGS sequence"/>
</dbReference>